<evidence type="ECO:0000256" key="1">
    <source>
        <dbReference type="SAM" id="MobiDB-lite"/>
    </source>
</evidence>
<protein>
    <submittedName>
        <fullName evidence="2">Uncharacterized protein</fullName>
    </submittedName>
</protein>
<comment type="caution">
    <text evidence="2">The sequence shown here is derived from an EMBL/GenBank/DDBJ whole genome shotgun (WGS) entry which is preliminary data.</text>
</comment>
<feature type="region of interest" description="Disordered" evidence="1">
    <location>
        <begin position="15"/>
        <end position="34"/>
    </location>
</feature>
<organism evidence="2 3">
    <name type="scientific">Eleginops maclovinus</name>
    <name type="common">Patagonian blennie</name>
    <name type="synonym">Eleginus maclovinus</name>
    <dbReference type="NCBI Taxonomy" id="56733"/>
    <lineage>
        <taxon>Eukaryota</taxon>
        <taxon>Metazoa</taxon>
        <taxon>Chordata</taxon>
        <taxon>Craniata</taxon>
        <taxon>Vertebrata</taxon>
        <taxon>Euteleostomi</taxon>
        <taxon>Actinopterygii</taxon>
        <taxon>Neopterygii</taxon>
        <taxon>Teleostei</taxon>
        <taxon>Neoteleostei</taxon>
        <taxon>Acanthomorphata</taxon>
        <taxon>Eupercaria</taxon>
        <taxon>Perciformes</taxon>
        <taxon>Notothenioidei</taxon>
        <taxon>Eleginopidae</taxon>
        <taxon>Eleginops</taxon>
    </lineage>
</organism>
<evidence type="ECO:0000313" key="2">
    <source>
        <dbReference type="EMBL" id="KAK5858814.1"/>
    </source>
</evidence>
<reference evidence="2 3" key="2">
    <citation type="journal article" date="2023" name="Mol. Biol. Evol.">
        <title>Genomics of Secondarily Temperate Adaptation in the Only Non-Antarctic Icefish.</title>
        <authorList>
            <person name="Rivera-Colon A.G."/>
            <person name="Rayamajhi N."/>
            <person name="Minhas B.F."/>
            <person name="Madrigal G."/>
            <person name="Bilyk K.T."/>
            <person name="Yoon V."/>
            <person name="Hune M."/>
            <person name="Gregory S."/>
            <person name="Cheng C.H.C."/>
            <person name="Catchen J.M."/>
        </authorList>
    </citation>
    <scope>NUCLEOTIDE SEQUENCE [LARGE SCALE GENOMIC DNA]</scope>
    <source>
        <strain evidence="2">JMC-PN-2008</strain>
    </source>
</reference>
<keyword evidence="3" id="KW-1185">Reference proteome</keyword>
<evidence type="ECO:0000313" key="3">
    <source>
        <dbReference type="Proteomes" id="UP001346869"/>
    </source>
</evidence>
<accession>A0AAN7XEM8</accession>
<reference evidence="2 3" key="1">
    <citation type="journal article" date="2023" name="Genes (Basel)">
        <title>Chromosome-Level Genome Assembly and Circadian Gene Repertoire of the Patagonia Blennie Eleginops maclovinus-The Closest Ancestral Proxy of Antarctic Cryonotothenioids.</title>
        <authorList>
            <person name="Cheng C.C."/>
            <person name="Rivera-Colon A.G."/>
            <person name="Minhas B.F."/>
            <person name="Wilson L."/>
            <person name="Rayamajhi N."/>
            <person name="Vargas-Chacoff L."/>
            <person name="Catchen J.M."/>
        </authorList>
    </citation>
    <scope>NUCLEOTIDE SEQUENCE [LARGE SCALE GENOMIC DNA]</scope>
    <source>
        <strain evidence="2">JMC-PN-2008</strain>
    </source>
</reference>
<proteinExistence type="predicted"/>
<dbReference type="AlphaFoldDB" id="A0AAN7XEM8"/>
<sequence length="69" mass="7418">MSQRGNQAIGCYRLLMPPNNHDNPTTQGMAAPAKPLGRCSSLKSWSPISKGDESEASIYTLLGRSPTDL</sequence>
<dbReference type="EMBL" id="JAUZQC010000015">
    <property type="protein sequence ID" value="KAK5858814.1"/>
    <property type="molecule type" value="Genomic_DNA"/>
</dbReference>
<name>A0AAN7XEM8_ELEMC</name>
<gene>
    <name evidence="2" type="ORF">PBY51_002929</name>
</gene>
<dbReference type="Proteomes" id="UP001346869">
    <property type="component" value="Unassembled WGS sequence"/>
</dbReference>